<sequence>METYDVLVIGAGPGGMTAALYAARANLKVGMIDRGIYGGQMNNTDDIENYPGFTSIKGPDLSEKMYQSTVKAGVNFICGDVQEVTVDSNQWKHIKTDSEELAAKSVIIATGSTNKKLGVPGEEEFSGKGVSYCAVCDGAFFKGKQVTAIGGGDSAISEGLYLANVTNKVNVVHHRDTLRAQQVLQDRAFENPKMNFTWNTTVEKIIGDENHVTGIEVVDTKTNEKKVINTDGIFIYIGNLPNSQLFKRLNITDSAGWILTNDDMETNIPGVFAIGDVRKKRLRQITTAVGDGGIAGQNAYEYVENFN</sequence>
<evidence type="ECO:0000256" key="6">
    <source>
        <dbReference type="RuleBase" id="RU003880"/>
    </source>
</evidence>
<evidence type="ECO:0000256" key="5">
    <source>
        <dbReference type="ARBA" id="ARBA00023002"/>
    </source>
</evidence>
<geneLocation type="plasmid" evidence="9">
    <name>ppc892-4</name>
</geneLocation>
<evidence type="ECO:0000256" key="3">
    <source>
        <dbReference type="ARBA" id="ARBA00011738"/>
    </source>
</evidence>
<dbReference type="PRINTS" id="PR00469">
    <property type="entry name" value="PNDRDTASEII"/>
</dbReference>
<accession>A0A1Y0VRR9</accession>
<keyword evidence="8" id="KW-0614">Plasmid</keyword>
<dbReference type="Pfam" id="PF07992">
    <property type="entry name" value="Pyr_redox_2"/>
    <property type="match status" value="1"/>
</dbReference>
<dbReference type="GO" id="GO:0019430">
    <property type="term" value="P:removal of superoxide radicals"/>
    <property type="evidence" value="ECO:0007669"/>
    <property type="project" value="UniProtKB-UniRule"/>
</dbReference>
<comment type="cofactor">
    <cofactor evidence="1 6">
        <name>FAD</name>
        <dbReference type="ChEBI" id="CHEBI:57692"/>
    </cofactor>
</comment>
<proteinExistence type="inferred from homology"/>
<dbReference type="GO" id="GO:0005737">
    <property type="term" value="C:cytoplasm"/>
    <property type="evidence" value="ECO:0007669"/>
    <property type="project" value="InterPro"/>
</dbReference>
<keyword evidence="5 6" id="KW-0560">Oxidoreductase</keyword>
<dbReference type="EC" id="1.8.1.9" evidence="6"/>
<evidence type="ECO:0000313" key="9">
    <source>
        <dbReference type="Proteomes" id="UP000196118"/>
    </source>
</evidence>
<reference evidence="8 9" key="1">
    <citation type="submission" date="2017-05" db="EMBL/GenBank/DDBJ databases">
        <title>Genome sequence of Pediococcus pentosaceus strain SRCM100892.</title>
        <authorList>
            <person name="Cho S.H."/>
        </authorList>
    </citation>
    <scope>NUCLEOTIDE SEQUENCE [LARGE SCALE GENOMIC DNA]</scope>
    <source>
        <strain evidence="8 9">SRCM100892</strain>
        <plasmid evidence="9">Plasmid ppc892-4</plasmid>
    </source>
</reference>
<dbReference type="InterPro" id="IPR050097">
    <property type="entry name" value="Ferredoxin-NADP_redctase_2"/>
</dbReference>
<evidence type="ECO:0000313" key="8">
    <source>
        <dbReference type="EMBL" id="ARW20852.1"/>
    </source>
</evidence>
<dbReference type="PANTHER" id="PTHR48105">
    <property type="entry name" value="THIOREDOXIN REDUCTASE 1-RELATED-RELATED"/>
    <property type="match status" value="1"/>
</dbReference>
<evidence type="ECO:0000259" key="7">
    <source>
        <dbReference type="Pfam" id="PF07992"/>
    </source>
</evidence>
<dbReference type="SUPFAM" id="SSF51905">
    <property type="entry name" value="FAD/NAD(P)-binding domain"/>
    <property type="match status" value="1"/>
</dbReference>
<keyword evidence="4 6" id="KW-0285">Flavoprotein</keyword>
<dbReference type="AlphaFoldDB" id="A0A1Y0VRR9"/>
<dbReference type="InterPro" id="IPR023753">
    <property type="entry name" value="FAD/NAD-binding_dom"/>
</dbReference>
<evidence type="ECO:0000256" key="2">
    <source>
        <dbReference type="ARBA" id="ARBA00009333"/>
    </source>
</evidence>
<comment type="subunit">
    <text evidence="3 6">Homodimer.</text>
</comment>
<evidence type="ECO:0000256" key="1">
    <source>
        <dbReference type="ARBA" id="ARBA00001974"/>
    </source>
</evidence>
<organism evidence="8 9">
    <name type="scientific">Pediococcus pentosaceus</name>
    <dbReference type="NCBI Taxonomy" id="1255"/>
    <lineage>
        <taxon>Bacteria</taxon>
        <taxon>Bacillati</taxon>
        <taxon>Bacillota</taxon>
        <taxon>Bacilli</taxon>
        <taxon>Lactobacillales</taxon>
        <taxon>Lactobacillaceae</taxon>
        <taxon>Pediococcus</taxon>
    </lineage>
</organism>
<dbReference type="PRINTS" id="PR00368">
    <property type="entry name" value="FADPNR"/>
</dbReference>
<dbReference type="Proteomes" id="UP000196118">
    <property type="component" value="Plasmid pPC892-4"/>
</dbReference>
<dbReference type="GO" id="GO:0004791">
    <property type="term" value="F:thioredoxin-disulfide reductase (NADPH) activity"/>
    <property type="evidence" value="ECO:0007669"/>
    <property type="project" value="UniProtKB-UniRule"/>
</dbReference>
<comment type="similarity">
    <text evidence="2 6">Belongs to the class-II pyridine nucleotide-disulfide oxidoreductase family.</text>
</comment>
<dbReference type="NCBIfam" id="TIGR01292">
    <property type="entry name" value="TRX_reduct"/>
    <property type="match status" value="1"/>
</dbReference>
<comment type="catalytic activity">
    <reaction evidence="6">
        <text>[thioredoxin]-dithiol + NADP(+) = [thioredoxin]-disulfide + NADPH + H(+)</text>
        <dbReference type="Rhea" id="RHEA:20345"/>
        <dbReference type="Rhea" id="RHEA-COMP:10698"/>
        <dbReference type="Rhea" id="RHEA-COMP:10700"/>
        <dbReference type="ChEBI" id="CHEBI:15378"/>
        <dbReference type="ChEBI" id="CHEBI:29950"/>
        <dbReference type="ChEBI" id="CHEBI:50058"/>
        <dbReference type="ChEBI" id="CHEBI:57783"/>
        <dbReference type="ChEBI" id="CHEBI:58349"/>
        <dbReference type="EC" id="1.8.1.9"/>
    </reaction>
</comment>
<dbReference type="InterPro" id="IPR005982">
    <property type="entry name" value="Thioredox_Rdtase"/>
</dbReference>
<name>A0A1Y0VRR9_PEDPE</name>
<evidence type="ECO:0000256" key="4">
    <source>
        <dbReference type="ARBA" id="ARBA00022630"/>
    </source>
</evidence>
<keyword evidence="6" id="KW-0274">FAD</keyword>
<protein>
    <recommendedName>
        <fullName evidence="6">Thioredoxin reductase</fullName>
        <ecNumber evidence="6">1.8.1.9</ecNumber>
    </recommendedName>
</protein>
<dbReference type="Gene3D" id="3.50.50.60">
    <property type="entry name" value="FAD/NAD(P)-binding domain"/>
    <property type="match status" value="2"/>
</dbReference>
<keyword evidence="6" id="KW-0676">Redox-active center</keyword>
<gene>
    <name evidence="8" type="ORF">S100892_02317</name>
</gene>
<feature type="domain" description="FAD/NAD(P)-binding" evidence="7">
    <location>
        <begin position="4"/>
        <end position="292"/>
    </location>
</feature>
<dbReference type="EMBL" id="CP021475">
    <property type="protein sequence ID" value="ARW20852.1"/>
    <property type="molecule type" value="Genomic_DNA"/>
</dbReference>
<dbReference type="InterPro" id="IPR036188">
    <property type="entry name" value="FAD/NAD-bd_sf"/>
</dbReference>